<evidence type="ECO:0000256" key="1">
    <source>
        <dbReference type="SAM" id="Phobius"/>
    </source>
</evidence>
<keyword evidence="3" id="KW-0407">Ion channel</keyword>
<evidence type="ECO:0000313" key="4">
    <source>
        <dbReference type="Proteomes" id="UP000481043"/>
    </source>
</evidence>
<feature type="domain" description="Potassium channel" evidence="2">
    <location>
        <begin position="96"/>
        <end position="141"/>
    </location>
</feature>
<feature type="transmembrane region" description="Helical" evidence="1">
    <location>
        <begin position="12"/>
        <end position="30"/>
    </location>
</feature>
<dbReference type="Pfam" id="PF07885">
    <property type="entry name" value="Ion_trans_2"/>
    <property type="match status" value="1"/>
</dbReference>
<reference evidence="3 4" key="1">
    <citation type="submission" date="2020-02" db="EMBL/GenBank/DDBJ databases">
        <title>Bacillus aquiflavi sp. nov., isolated from yellow water of strong flavor Chinese baijiu in Yibin region of China.</title>
        <authorList>
            <person name="Xie J."/>
        </authorList>
    </citation>
    <scope>NUCLEOTIDE SEQUENCE [LARGE SCALE GENOMIC DNA]</scope>
    <source>
        <strain evidence="3 4">SA4</strain>
    </source>
</reference>
<dbReference type="Proteomes" id="UP000481043">
    <property type="component" value="Unassembled WGS sequence"/>
</dbReference>
<dbReference type="AlphaFoldDB" id="A0A6M0QAP0"/>
<keyword evidence="1" id="KW-1133">Transmembrane helix</keyword>
<dbReference type="EMBL" id="JAAIWM010000006">
    <property type="protein sequence ID" value="NEY73372.1"/>
    <property type="molecule type" value="Genomic_DNA"/>
</dbReference>
<dbReference type="InterPro" id="IPR013099">
    <property type="entry name" value="K_chnl_dom"/>
</dbReference>
<feature type="transmembrane region" description="Helical" evidence="1">
    <location>
        <begin position="51"/>
        <end position="73"/>
    </location>
</feature>
<dbReference type="Gene3D" id="1.10.287.70">
    <property type="match status" value="1"/>
</dbReference>
<protein>
    <submittedName>
        <fullName evidence="3">Two pore domain potassium channel family protein</fullName>
    </submittedName>
</protein>
<keyword evidence="1" id="KW-0812">Transmembrane</keyword>
<proteinExistence type="predicted"/>
<keyword evidence="4" id="KW-1185">Reference proteome</keyword>
<dbReference type="SUPFAM" id="SSF81324">
    <property type="entry name" value="Voltage-gated potassium channels"/>
    <property type="match status" value="1"/>
</dbReference>
<gene>
    <name evidence="3" type="ORF">G4D63_16680</name>
</gene>
<evidence type="ECO:0000259" key="2">
    <source>
        <dbReference type="Pfam" id="PF07885"/>
    </source>
</evidence>
<accession>A0A6M0QAP0</accession>
<organism evidence="3 4">
    <name type="scientific">Bacillus mesophilus</name>
    <dbReference type="NCBI Taxonomy" id="1808955"/>
    <lineage>
        <taxon>Bacteria</taxon>
        <taxon>Bacillati</taxon>
        <taxon>Bacillota</taxon>
        <taxon>Bacilli</taxon>
        <taxon>Bacillales</taxon>
        <taxon>Bacillaceae</taxon>
        <taxon>Bacillus</taxon>
    </lineage>
</organism>
<dbReference type="GO" id="GO:0034220">
    <property type="term" value="P:monoatomic ion transmembrane transport"/>
    <property type="evidence" value="ECO:0007669"/>
    <property type="project" value="UniProtKB-KW"/>
</dbReference>
<feature type="transmembrane region" description="Helical" evidence="1">
    <location>
        <begin position="123"/>
        <end position="145"/>
    </location>
</feature>
<comment type="caution">
    <text evidence="3">The sequence shown here is derived from an EMBL/GenBank/DDBJ whole genome shotgun (WGS) entry which is preliminary data.</text>
</comment>
<evidence type="ECO:0000313" key="3">
    <source>
        <dbReference type="EMBL" id="NEY73372.1"/>
    </source>
</evidence>
<name>A0A6M0QAP0_9BACI</name>
<feature type="transmembrane region" description="Helical" evidence="1">
    <location>
        <begin position="85"/>
        <end position="111"/>
    </location>
</feature>
<sequence>MTTISPTYVRTRWFSLVNLLFLSVIMFSLYKSFSQIFLRQEHRKNYISFENLAFLFLVYVNVLIGFSLVYTIFEMKGIPVLVEGGSILTGGFLEILSSSLYFSAITLLSVGYGDITPIGIGRWFAVLEALIGYIIPAAFVVRSMVDFEQRPN</sequence>
<keyword evidence="3" id="KW-0813">Transport</keyword>
<keyword evidence="1" id="KW-0472">Membrane</keyword>
<keyword evidence="3" id="KW-0406">Ion transport</keyword>